<accession>A0A0B2VWD4</accession>
<name>A0A0B2VWD4_TOXCA</name>
<dbReference type="EMBL" id="JPKZ01000681">
    <property type="protein sequence ID" value="KHN85998.1"/>
    <property type="molecule type" value="Genomic_DNA"/>
</dbReference>
<sequence length="53" mass="5981">MIDGRNSLPVSKKSNFDGLISGIVYTDDIYDSSLTSFRKPQRLEALASRPRYT</sequence>
<keyword evidence="2" id="KW-1185">Reference proteome</keyword>
<dbReference type="AlphaFoldDB" id="A0A0B2VWD4"/>
<organism evidence="1 2">
    <name type="scientific">Toxocara canis</name>
    <name type="common">Canine roundworm</name>
    <dbReference type="NCBI Taxonomy" id="6265"/>
    <lineage>
        <taxon>Eukaryota</taxon>
        <taxon>Metazoa</taxon>
        <taxon>Ecdysozoa</taxon>
        <taxon>Nematoda</taxon>
        <taxon>Chromadorea</taxon>
        <taxon>Rhabditida</taxon>
        <taxon>Spirurina</taxon>
        <taxon>Ascaridomorpha</taxon>
        <taxon>Ascaridoidea</taxon>
        <taxon>Toxocaridae</taxon>
        <taxon>Toxocara</taxon>
    </lineage>
</organism>
<gene>
    <name evidence="1" type="ORF">Tcan_09495</name>
</gene>
<protein>
    <submittedName>
        <fullName evidence="1">Uncharacterized protein</fullName>
    </submittedName>
</protein>
<proteinExistence type="predicted"/>
<evidence type="ECO:0000313" key="2">
    <source>
        <dbReference type="Proteomes" id="UP000031036"/>
    </source>
</evidence>
<evidence type="ECO:0000313" key="1">
    <source>
        <dbReference type="EMBL" id="KHN85998.1"/>
    </source>
</evidence>
<comment type="caution">
    <text evidence="1">The sequence shown here is derived from an EMBL/GenBank/DDBJ whole genome shotgun (WGS) entry which is preliminary data.</text>
</comment>
<dbReference type="Proteomes" id="UP000031036">
    <property type="component" value="Unassembled WGS sequence"/>
</dbReference>
<reference evidence="1 2" key="1">
    <citation type="submission" date="2014-11" db="EMBL/GenBank/DDBJ databases">
        <title>Genetic blueprint of the zoonotic pathogen Toxocara canis.</title>
        <authorList>
            <person name="Zhu X.-Q."/>
            <person name="Korhonen P.K."/>
            <person name="Cai H."/>
            <person name="Young N.D."/>
            <person name="Nejsum P."/>
            <person name="von Samson-Himmelstjerna G."/>
            <person name="Boag P.R."/>
            <person name="Tan P."/>
            <person name="Li Q."/>
            <person name="Min J."/>
            <person name="Yang Y."/>
            <person name="Wang X."/>
            <person name="Fang X."/>
            <person name="Hall R.S."/>
            <person name="Hofmann A."/>
            <person name="Sternberg P.W."/>
            <person name="Jex A.R."/>
            <person name="Gasser R.B."/>
        </authorList>
    </citation>
    <scope>NUCLEOTIDE SEQUENCE [LARGE SCALE GENOMIC DNA]</scope>
    <source>
        <strain evidence="1">PN_DK_2014</strain>
    </source>
</reference>